<keyword evidence="2" id="KW-1185">Reference proteome</keyword>
<reference evidence="1" key="1">
    <citation type="journal article" date="2022" name="New Phytol.">
        <title>Evolutionary transition to the ectomycorrhizal habit in the genomes of a hyperdiverse lineage of mushroom-forming fungi.</title>
        <authorList>
            <person name="Looney B."/>
            <person name="Miyauchi S."/>
            <person name="Morin E."/>
            <person name="Drula E."/>
            <person name="Courty P.E."/>
            <person name="Kohler A."/>
            <person name="Kuo A."/>
            <person name="LaButti K."/>
            <person name="Pangilinan J."/>
            <person name="Lipzen A."/>
            <person name="Riley R."/>
            <person name="Andreopoulos W."/>
            <person name="He G."/>
            <person name="Johnson J."/>
            <person name="Nolan M."/>
            <person name="Tritt A."/>
            <person name="Barry K.W."/>
            <person name="Grigoriev I.V."/>
            <person name="Nagy L.G."/>
            <person name="Hibbett D."/>
            <person name="Henrissat B."/>
            <person name="Matheny P.B."/>
            <person name="Labbe J."/>
            <person name="Martin F.M."/>
        </authorList>
    </citation>
    <scope>NUCLEOTIDE SEQUENCE</scope>
    <source>
        <strain evidence="1">BPL690</strain>
    </source>
</reference>
<name>A0AAD4M512_9AGAM</name>
<dbReference type="EMBL" id="WTXG01000014">
    <property type="protein sequence ID" value="KAI0301643.1"/>
    <property type="molecule type" value="Genomic_DNA"/>
</dbReference>
<evidence type="ECO:0000313" key="1">
    <source>
        <dbReference type="EMBL" id="KAI0301643.1"/>
    </source>
</evidence>
<organism evidence="1 2">
    <name type="scientific">Multifurca ochricompacta</name>
    <dbReference type="NCBI Taxonomy" id="376703"/>
    <lineage>
        <taxon>Eukaryota</taxon>
        <taxon>Fungi</taxon>
        <taxon>Dikarya</taxon>
        <taxon>Basidiomycota</taxon>
        <taxon>Agaricomycotina</taxon>
        <taxon>Agaricomycetes</taxon>
        <taxon>Russulales</taxon>
        <taxon>Russulaceae</taxon>
        <taxon>Multifurca</taxon>
    </lineage>
</organism>
<gene>
    <name evidence="1" type="ORF">B0F90DRAFT_324196</name>
</gene>
<comment type="caution">
    <text evidence="1">The sequence shown here is derived from an EMBL/GenBank/DDBJ whole genome shotgun (WGS) entry which is preliminary data.</text>
</comment>
<dbReference type="AlphaFoldDB" id="A0AAD4M512"/>
<evidence type="ECO:0000313" key="2">
    <source>
        <dbReference type="Proteomes" id="UP001203297"/>
    </source>
</evidence>
<sequence length="221" mass="25104">MPAGSPSFHATQMFHHSQRSVQGPCCNAINGLRYDISWGLQGLTVHFADCLVLLSFAGYCQVLGGPILFPSSFSMMVPPLLLRFVPRRYNAEYDPAPFAVSSFSPFLVVSVIPQTESRGRLHYCLYTPSSLSRHECTTTSVLYPSGHRRRKHATAWLHRARLRILCRVPFFFNFKDVTSIPSSWLLSAGMANIVFHRSYCYYRYPRQRNVVARVSHHGFGL</sequence>
<dbReference type="Proteomes" id="UP001203297">
    <property type="component" value="Unassembled WGS sequence"/>
</dbReference>
<accession>A0AAD4M512</accession>
<proteinExistence type="predicted"/>
<protein>
    <submittedName>
        <fullName evidence="1">Uncharacterized protein</fullName>
    </submittedName>
</protein>